<dbReference type="AlphaFoldDB" id="A8PC17"/>
<dbReference type="OMA" id="ACFIICW"/>
<keyword evidence="8" id="KW-1185">Reference proteome</keyword>
<dbReference type="FunCoup" id="A8PC17">
    <property type="interactions" value="140"/>
</dbReference>
<sequence>MAASSGADVLLYIVAIFLPPFAVFLKTGCSGDLLINILLWILGWIPGIIHAWYVIAKRPEAKYVMQQ</sequence>
<dbReference type="GeneID" id="6016944"/>
<keyword evidence="5 6" id="KW-0472">Membrane</keyword>
<organism evidence="7 8">
    <name type="scientific">Coprinopsis cinerea (strain Okayama-7 / 130 / ATCC MYA-4618 / FGSC 9003)</name>
    <name type="common">Inky cap fungus</name>
    <name type="synonym">Hormographiella aspergillata</name>
    <dbReference type="NCBI Taxonomy" id="240176"/>
    <lineage>
        <taxon>Eukaryota</taxon>
        <taxon>Fungi</taxon>
        <taxon>Dikarya</taxon>
        <taxon>Basidiomycota</taxon>
        <taxon>Agaricomycotina</taxon>
        <taxon>Agaricomycetes</taxon>
        <taxon>Agaricomycetidae</taxon>
        <taxon>Agaricales</taxon>
        <taxon>Agaricineae</taxon>
        <taxon>Psathyrellaceae</taxon>
        <taxon>Coprinopsis</taxon>
    </lineage>
</organism>
<dbReference type="InterPro" id="IPR000612">
    <property type="entry name" value="PMP3"/>
</dbReference>
<dbReference type="VEuPathDB" id="FungiDB:CC1G_10973"/>
<keyword evidence="4 6" id="KW-1133">Transmembrane helix</keyword>
<evidence type="ECO:0000256" key="5">
    <source>
        <dbReference type="ARBA" id="ARBA00023136"/>
    </source>
</evidence>
<dbReference type="OrthoDB" id="2802411at2759"/>
<comment type="subcellular location">
    <subcellularLocation>
        <location evidence="1">Membrane</location>
    </subcellularLocation>
</comment>
<accession>A8PC17</accession>
<evidence type="ECO:0000256" key="1">
    <source>
        <dbReference type="ARBA" id="ARBA00004370"/>
    </source>
</evidence>
<comment type="similarity">
    <text evidence="2">Belongs to the UPF0057 (PMP3) family.</text>
</comment>
<dbReference type="RefSeq" id="XP_001840310.1">
    <property type="nucleotide sequence ID" value="XM_001840258.1"/>
</dbReference>
<evidence type="ECO:0008006" key="9">
    <source>
        <dbReference type="Google" id="ProtNLM"/>
    </source>
</evidence>
<dbReference type="Proteomes" id="UP000001861">
    <property type="component" value="Unassembled WGS sequence"/>
</dbReference>
<proteinExistence type="inferred from homology"/>
<evidence type="ECO:0000256" key="6">
    <source>
        <dbReference type="SAM" id="Phobius"/>
    </source>
</evidence>
<dbReference type="Pfam" id="PF01679">
    <property type="entry name" value="Pmp3"/>
    <property type="match status" value="1"/>
</dbReference>
<evidence type="ECO:0000256" key="4">
    <source>
        <dbReference type="ARBA" id="ARBA00022989"/>
    </source>
</evidence>
<gene>
    <name evidence="7" type="ORF">CC1G_10973</name>
</gene>
<feature type="transmembrane region" description="Helical" evidence="6">
    <location>
        <begin position="9"/>
        <end position="27"/>
    </location>
</feature>
<dbReference type="eggNOG" id="KOG1773">
    <property type="taxonomic scope" value="Eukaryota"/>
</dbReference>
<dbReference type="STRING" id="240176.A8PC17"/>
<dbReference type="PANTHER" id="PTHR21659:SF112">
    <property type="entry name" value="PROTEIN SNA2-RELATED"/>
    <property type="match status" value="1"/>
</dbReference>
<dbReference type="EMBL" id="AACS02000011">
    <property type="protein sequence ID" value="EAU81515.1"/>
    <property type="molecule type" value="Genomic_DNA"/>
</dbReference>
<dbReference type="GO" id="GO:0016020">
    <property type="term" value="C:membrane"/>
    <property type="evidence" value="ECO:0007669"/>
    <property type="project" value="UniProtKB-SubCell"/>
</dbReference>
<evidence type="ECO:0000256" key="3">
    <source>
        <dbReference type="ARBA" id="ARBA00022692"/>
    </source>
</evidence>
<evidence type="ECO:0000256" key="2">
    <source>
        <dbReference type="ARBA" id="ARBA00009530"/>
    </source>
</evidence>
<dbReference type="KEGG" id="cci:CC1G_10973"/>
<dbReference type="PANTHER" id="PTHR21659">
    <property type="entry name" value="HYDROPHOBIC PROTEIN RCI2 LOW TEMPERATURE AND SALT RESPONSIVE PROTEIN LTI6 -RELATED"/>
    <property type="match status" value="1"/>
</dbReference>
<keyword evidence="3 6" id="KW-0812">Transmembrane</keyword>
<comment type="caution">
    <text evidence="7">The sequence shown here is derived from an EMBL/GenBank/DDBJ whole genome shotgun (WGS) entry which is preliminary data.</text>
</comment>
<dbReference type="InParanoid" id="A8PC17"/>
<feature type="transmembrane region" description="Helical" evidence="6">
    <location>
        <begin position="33"/>
        <end position="55"/>
    </location>
</feature>
<evidence type="ECO:0000313" key="7">
    <source>
        <dbReference type="EMBL" id="EAU81515.1"/>
    </source>
</evidence>
<protein>
    <recommendedName>
        <fullName evidence="9">Plasma membrane proteolipid 3</fullName>
    </recommendedName>
</protein>
<reference evidence="7 8" key="1">
    <citation type="journal article" date="2010" name="Proc. Natl. Acad. Sci. U.S.A.">
        <title>Insights into evolution of multicellular fungi from the assembled chromosomes of the mushroom Coprinopsis cinerea (Coprinus cinereus).</title>
        <authorList>
            <person name="Stajich J.E."/>
            <person name="Wilke S.K."/>
            <person name="Ahren D."/>
            <person name="Au C.H."/>
            <person name="Birren B.W."/>
            <person name="Borodovsky M."/>
            <person name="Burns C."/>
            <person name="Canback B."/>
            <person name="Casselton L.A."/>
            <person name="Cheng C.K."/>
            <person name="Deng J."/>
            <person name="Dietrich F.S."/>
            <person name="Fargo D.C."/>
            <person name="Farman M.L."/>
            <person name="Gathman A.C."/>
            <person name="Goldberg J."/>
            <person name="Guigo R."/>
            <person name="Hoegger P.J."/>
            <person name="Hooker J.B."/>
            <person name="Huggins A."/>
            <person name="James T.Y."/>
            <person name="Kamada T."/>
            <person name="Kilaru S."/>
            <person name="Kodira C."/>
            <person name="Kues U."/>
            <person name="Kupfer D."/>
            <person name="Kwan H.S."/>
            <person name="Lomsadze A."/>
            <person name="Li W."/>
            <person name="Lilly W.W."/>
            <person name="Ma L.J."/>
            <person name="Mackey A.J."/>
            <person name="Manning G."/>
            <person name="Martin F."/>
            <person name="Muraguchi H."/>
            <person name="Natvig D.O."/>
            <person name="Palmerini H."/>
            <person name="Ramesh M.A."/>
            <person name="Rehmeyer C.J."/>
            <person name="Roe B.A."/>
            <person name="Shenoy N."/>
            <person name="Stanke M."/>
            <person name="Ter-Hovhannisyan V."/>
            <person name="Tunlid A."/>
            <person name="Velagapudi R."/>
            <person name="Vision T.J."/>
            <person name="Zeng Q."/>
            <person name="Zolan M.E."/>
            <person name="Pukkila P.J."/>
        </authorList>
    </citation>
    <scope>NUCLEOTIDE SEQUENCE [LARGE SCALE GENOMIC DNA]</scope>
    <source>
        <strain evidence="8">Okayama-7 / 130 / ATCC MYA-4618 / FGSC 9003</strain>
    </source>
</reference>
<name>A8PC17_COPC7</name>
<evidence type="ECO:0000313" key="8">
    <source>
        <dbReference type="Proteomes" id="UP000001861"/>
    </source>
</evidence>